<evidence type="ECO:0000259" key="15">
    <source>
        <dbReference type="PROSITE" id="PS51292"/>
    </source>
</evidence>
<dbReference type="RefSeq" id="XP_016214401.1">
    <property type="nucleotide sequence ID" value="XM_016357609.1"/>
</dbReference>
<dbReference type="GO" id="GO:0061630">
    <property type="term" value="F:ubiquitin protein ligase activity"/>
    <property type="evidence" value="ECO:0007669"/>
    <property type="project" value="UniProtKB-EC"/>
</dbReference>
<feature type="transmembrane region" description="Helical" evidence="14">
    <location>
        <begin position="1580"/>
        <end position="1595"/>
    </location>
</feature>
<feature type="transmembrane region" description="Helical" evidence="14">
    <location>
        <begin position="1124"/>
        <end position="1151"/>
    </location>
</feature>
<feature type="compositionally biased region" description="Polar residues" evidence="13">
    <location>
        <begin position="609"/>
        <end position="626"/>
    </location>
</feature>
<feature type="transmembrane region" description="Helical" evidence="14">
    <location>
        <begin position="1230"/>
        <end position="1253"/>
    </location>
</feature>
<evidence type="ECO:0000256" key="4">
    <source>
        <dbReference type="ARBA" id="ARBA00012483"/>
    </source>
</evidence>
<proteinExistence type="predicted"/>
<dbReference type="GO" id="GO:0008270">
    <property type="term" value="F:zinc ion binding"/>
    <property type="evidence" value="ECO:0007669"/>
    <property type="project" value="UniProtKB-KW"/>
</dbReference>
<dbReference type="InterPro" id="IPR056521">
    <property type="entry name" value="MARCHF6-like_C"/>
</dbReference>
<dbReference type="SMART" id="SM00744">
    <property type="entry name" value="RINGv"/>
    <property type="match status" value="1"/>
</dbReference>
<accession>A0A0D1YV69</accession>
<dbReference type="Pfam" id="PF12906">
    <property type="entry name" value="RINGv"/>
    <property type="match status" value="1"/>
</dbReference>
<keyword evidence="17" id="KW-1185">Reference proteome</keyword>
<evidence type="ECO:0000256" key="8">
    <source>
        <dbReference type="ARBA" id="ARBA00022771"/>
    </source>
</evidence>
<gene>
    <name evidence="16" type="ORF">PV09_04286</name>
</gene>
<feature type="domain" description="RING-CH-type" evidence="15">
    <location>
        <begin position="43"/>
        <end position="104"/>
    </location>
</feature>
<feature type="transmembrane region" description="Helical" evidence="14">
    <location>
        <begin position="291"/>
        <end position="315"/>
    </location>
</feature>
<dbReference type="STRING" id="253628.A0A0D1YV69"/>
<keyword evidence="12 14" id="KW-0472">Membrane</keyword>
<feature type="transmembrane region" description="Helical" evidence="14">
    <location>
        <begin position="1536"/>
        <end position="1560"/>
    </location>
</feature>
<evidence type="ECO:0000313" key="17">
    <source>
        <dbReference type="Proteomes" id="UP000053259"/>
    </source>
</evidence>
<dbReference type="Pfam" id="PF23113">
    <property type="entry name" value="MARCHF6_C"/>
    <property type="match status" value="1"/>
</dbReference>
<feature type="transmembrane region" description="Helical" evidence="14">
    <location>
        <begin position="1028"/>
        <end position="1046"/>
    </location>
</feature>
<dbReference type="Proteomes" id="UP000053259">
    <property type="component" value="Unassembled WGS sequence"/>
</dbReference>
<evidence type="ECO:0000256" key="5">
    <source>
        <dbReference type="ARBA" id="ARBA00022679"/>
    </source>
</evidence>
<comment type="pathway">
    <text evidence="3">Protein modification; protein ubiquitination.</text>
</comment>
<dbReference type="GO" id="GO:0005789">
    <property type="term" value="C:endoplasmic reticulum membrane"/>
    <property type="evidence" value="ECO:0007669"/>
    <property type="project" value="TreeGrafter"/>
</dbReference>
<dbReference type="FunCoup" id="A0A0D1YV69">
    <property type="interactions" value="520"/>
</dbReference>
<keyword evidence="9" id="KW-0833">Ubl conjugation pathway</keyword>
<feature type="transmembrane region" description="Helical" evidence="14">
    <location>
        <begin position="1481"/>
        <end position="1499"/>
    </location>
</feature>
<dbReference type="InParanoid" id="A0A0D1YV69"/>
<dbReference type="EMBL" id="KN847540">
    <property type="protein sequence ID" value="KIW04532.1"/>
    <property type="molecule type" value="Genomic_DNA"/>
</dbReference>
<evidence type="ECO:0000256" key="6">
    <source>
        <dbReference type="ARBA" id="ARBA00022692"/>
    </source>
</evidence>
<dbReference type="InterPro" id="IPR013083">
    <property type="entry name" value="Znf_RING/FYVE/PHD"/>
</dbReference>
<evidence type="ECO:0000256" key="9">
    <source>
        <dbReference type="ARBA" id="ARBA00022786"/>
    </source>
</evidence>
<evidence type="ECO:0000256" key="11">
    <source>
        <dbReference type="ARBA" id="ARBA00022989"/>
    </source>
</evidence>
<keyword evidence="8" id="KW-0863">Zinc-finger</keyword>
<name>A0A0D1YV69_9PEZI</name>
<reference evidence="16 17" key="1">
    <citation type="submission" date="2015-01" db="EMBL/GenBank/DDBJ databases">
        <title>The Genome Sequence of Ochroconis gallopava CBS43764.</title>
        <authorList>
            <consortium name="The Broad Institute Genomics Platform"/>
            <person name="Cuomo C."/>
            <person name="de Hoog S."/>
            <person name="Gorbushina A."/>
            <person name="Stielow B."/>
            <person name="Teixiera M."/>
            <person name="Abouelleil A."/>
            <person name="Chapman S.B."/>
            <person name="Priest M."/>
            <person name="Young S.K."/>
            <person name="Wortman J."/>
            <person name="Nusbaum C."/>
            <person name="Birren B."/>
        </authorList>
    </citation>
    <scope>NUCLEOTIDE SEQUENCE [LARGE SCALE GENOMIC DNA]</scope>
    <source>
        <strain evidence="16 17">CBS 43764</strain>
    </source>
</reference>
<dbReference type="SUPFAM" id="SSF57850">
    <property type="entry name" value="RING/U-box"/>
    <property type="match status" value="1"/>
</dbReference>
<dbReference type="FunFam" id="3.30.40.10:FF:000287">
    <property type="entry name" value="RING finger membrane protein"/>
    <property type="match status" value="1"/>
</dbReference>
<dbReference type="Gene3D" id="3.30.40.10">
    <property type="entry name" value="Zinc/RING finger domain, C3HC4 (zinc finger)"/>
    <property type="match status" value="1"/>
</dbReference>
<feature type="transmembrane region" description="Helical" evidence="14">
    <location>
        <begin position="1667"/>
        <end position="1686"/>
    </location>
</feature>
<keyword evidence="7" id="KW-0479">Metal-binding</keyword>
<evidence type="ECO:0000256" key="2">
    <source>
        <dbReference type="ARBA" id="ARBA00004141"/>
    </source>
</evidence>
<feature type="region of interest" description="Disordered" evidence="13">
    <location>
        <begin position="1"/>
        <end position="41"/>
    </location>
</feature>
<evidence type="ECO:0000256" key="14">
    <source>
        <dbReference type="SAM" id="Phobius"/>
    </source>
</evidence>
<feature type="transmembrane region" description="Helical" evidence="14">
    <location>
        <begin position="895"/>
        <end position="916"/>
    </location>
</feature>
<keyword evidence="5" id="KW-0808">Transferase</keyword>
<dbReference type="VEuPathDB" id="FungiDB:PV09_04286"/>
<evidence type="ECO:0000256" key="10">
    <source>
        <dbReference type="ARBA" id="ARBA00022833"/>
    </source>
</evidence>
<feature type="region of interest" description="Disordered" evidence="13">
    <location>
        <begin position="681"/>
        <end position="715"/>
    </location>
</feature>
<dbReference type="HOGENOM" id="CLU_001266_1_0_1"/>
<dbReference type="EC" id="2.3.2.27" evidence="4"/>
<dbReference type="CDD" id="cd16702">
    <property type="entry name" value="RING_CH-C4HC3_MARCH6"/>
    <property type="match status" value="1"/>
</dbReference>
<evidence type="ECO:0000256" key="12">
    <source>
        <dbReference type="ARBA" id="ARBA00023136"/>
    </source>
</evidence>
<feature type="transmembrane region" description="Helical" evidence="14">
    <location>
        <begin position="853"/>
        <end position="874"/>
    </location>
</feature>
<dbReference type="GeneID" id="27312259"/>
<evidence type="ECO:0000256" key="7">
    <source>
        <dbReference type="ARBA" id="ARBA00022723"/>
    </source>
</evidence>
<evidence type="ECO:0000256" key="3">
    <source>
        <dbReference type="ARBA" id="ARBA00004906"/>
    </source>
</evidence>
<protein>
    <recommendedName>
        <fullName evidence="4">RING-type E3 ubiquitin transferase</fullName>
        <ecNumber evidence="4">2.3.2.27</ecNumber>
    </recommendedName>
</protein>
<feature type="transmembrane region" description="Helical" evidence="14">
    <location>
        <begin position="1438"/>
        <end position="1461"/>
    </location>
</feature>
<evidence type="ECO:0000256" key="13">
    <source>
        <dbReference type="SAM" id="MobiDB-lite"/>
    </source>
</evidence>
<feature type="compositionally biased region" description="Polar residues" evidence="13">
    <location>
        <begin position="692"/>
        <end position="714"/>
    </location>
</feature>
<dbReference type="PROSITE" id="PS51292">
    <property type="entry name" value="ZF_RING_CH"/>
    <property type="match status" value="1"/>
</dbReference>
<dbReference type="InterPro" id="IPR011016">
    <property type="entry name" value="Znf_RING-CH"/>
</dbReference>
<dbReference type="GO" id="GO:0036503">
    <property type="term" value="P:ERAD pathway"/>
    <property type="evidence" value="ECO:0007669"/>
    <property type="project" value="TreeGrafter"/>
</dbReference>
<comment type="catalytic activity">
    <reaction evidence="1">
        <text>S-ubiquitinyl-[E2 ubiquitin-conjugating enzyme]-L-cysteine + [acceptor protein]-L-lysine = [E2 ubiquitin-conjugating enzyme]-L-cysteine + N(6)-ubiquitinyl-[acceptor protein]-L-lysine.</text>
        <dbReference type="EC" id="2.3.2.27"/>
    </reaction>
</comment>
<dbReference type="OrthoDB" id="1108038at2759"/>
<dbReference type="PANTHER" id="PTHR13145:SF0">
    <property type="entry name" value="E3 UBIQUITIN-PROTEIN LIGASE MARCHF6"/>
    <property type="match status" value="1"/>
</dbReference>
<keyword evidence="10" id="KW-0862">Zinc</keyword>
<sequence>MDASVAATPQTRPSQDTHDPTVTAAMTPGANENAHTTMNSHFSRKDELDTCRICRGEGSLDEPLFYPCKCSGSIKYVHQDCLMEWLSHSQKKYCELCKTPFRFTKLYSPHMPSRLPTGVFMRKASIHILEHLATWLRGALVGCVWLVCVPWLMRCIWRIIFWIGDVGWARDGMYIWPLLAAATDDKVVVAVGDMNVSGRVHVPNATFQTPTLINTTSPVHNLSQDPLVFKLARGLFTTMVAPLRRSDPLVFKANVTINPLIARMLEQSHSSILSEVQFLKTMSSSPFINRFVMDVVEGQIITLSVVVVCILIFLIREWVVQQQPVVDLAAADAVNALAQAGGGIQNQQDERLNDVDGAGAEPHQEATAAALAAPPSGAEVIEESDNIIASNVEDPEQEVERMTRTDTPTTVQDCESSIRSLSDSLSMLERARAMLVQLEGGVESLFEPSRSEIRDMRAKTQSLEREILAELRKLKALLKDFFWDSAELSVMLDELFRRIEGIAPDDENRNINVDVDDRNDDTHLEEKMDGRQSASMPEWNHASLAIDIARKMQEFADSIPRARRSSEQAELQFKEPWGRSKSLEKRQEEIEDERGSKRGVDWKQIPRADQSQRQSRTQAENSSAQQYHEPLVGFSEIADNSNMREVDEKVPNGTFDGQDDLSWVSTTGSSDARMTIEELPENPSAPDYAEGSTPSTTLAAQTGSELSTTPSTDAGQFPEAELGFLGWMVHWFWGDIQQEHLANAQDPEVEFGAADDEHVVRDLAAEAPFVPFQGAQPFQQDVRNDRDQVEAPARRIPLRDAPPPADEAVAAAAALGAEANGLDADAIDDAEDLEGILELIGMQGPLAGLLQNAIFSGILISLSIMLFVFLPYVLGKLVLLHIAEPSLLYKVPLKTATVIADLAIDAGVMIGGYVAYAALEGYRWVMGCLAVDMKERGGTLFVNGVRGHAKAALERLVGGLIATNEIEAGDLLYLSMACHAALHAVEDWAISEVKFLFDAVKSIFSCLLSADVLFLYQQLKGISLSTANLVIFTLQSIWTIICSFYTTGSIHLPTGTPLHVPDDPMLTYWNARDRFLAVLAGYAAIGLLCGLYVKLAPLTTSHHGKRFEAHIVEACLQAGGVLKVILIISIEMIVFPLFCGFLLDFALLPLFENATLSSRVAFTVSSPWTSGFVHWFVGTCYMFHFALFVSMCRRILRKGVLYFIRDPDDPTFHPVRDVLERNVVTQLRKIAFSAIVYGALIVVCLGGIVWGLWAALDGILPIHWSSTGSNIEFPLDILFYNFLTPFVVHYAKPSAGITAMYEWWFRRVARALRLSDFLFREEHFDEEGHWVRHTWKAWITRRVNNDLTEEDVDRLAISQGTADADALDDGIVKFVPDGQYVRAPASDQVRIPKGTPVFVPVTVENKRLDGKPDDEGVHAANSNLVIKVYIPPWFKLRIGLFILAVWIFAAATGIAVTVLPLLLGRYLLSSAFGRKEFINDIYAFSIGIYLLGGALYAGIHRHAIISWLVTTFIPADGGRHIIGTVWNTITRVASIIYVYSTLAIGLPLINAVLLEVYILMPIHYFFHAGEHHVMHLVQDWTLGILYVRIGMRIFLSDPESRPARAIRQVFANGYLNPDAGRATRYFILPALLCFATLMGAPFATAFIVNKTYMRAAEKDDKIATMRMAYPLASAIVVAVLAGRTAVRAARRWKARIRDEVYLVGERLHNFGDKKSNKGKEKVKSPQQEQ</sequence>
<dbReference type="PANTHER" id="PTHR13145">
    <property type="entry name" value="SSM4 PROTEIN"/>
    <property type="match status" value="1"/>
</dbReference>
<comment type="subcellular location">
    <subcellularLocation>
        <location evidence="2">Membrane</location>
        <topology evidence="2">Multi-pass membrane protein</topology>
    </subcellularLocation>
</comment>
<keyword evidence="11 14" id="KW-1133">Transmembrane helix</keyword>
<evidence type="ECO:0000256" key="1">
    <source>
        <dbReference type="ARBA" id="ARBA00000900"/>
    </source>
</evidence>
<evidence type="ECO:0000313" key="16">
    <source>
        <dbReference type="EMBL" id="KIW04532.1"/>
    </source>
</evidence>
<feature type="transmembrane region" description="Helical" evidence="14">
    <location>
        <begin position="1625"/>
        <end position="1647"/>
    </location>
</feature>
<feature type="compositionally biased region" description="Basic and acidic residues" evidence="13">
    <location>
        <begin position="564"/>
        <end position="606"/>
    </location>
</feature>
<feature type="region of interest" description="Disordered" evidence="13">
    <location>
        <begin position="559"/>
        <end position="642"/>
    </location>
</feature>
<feature type="transmembrane region" description="Helical" evidence="14">
    <location>
        <begin position="1171"/>
        <end position="1189"/>
    </location>
</feature>
<organism evidence="16 17">
    <name type="scientific">Verruconis gallopava</name>
    <dbReference type="NCBI Taxonomy" id="253628"/>
    <lineage>
        <taxon>Eukaryota</taxon>
        <taxon>Fungi</taxon>
        <taxon>Dikarya</taxon>
        <taxon>Ascomycota</taxon>
        <taxon>Pezizomycotina</taxon>
        <taxon>Dothideomycetes</taxon>
        <taxon>Pleosporomycetidae</taxon>
        <taxon>Venturiales</taxon>
        <taxon>Sympoventuriaceae</taxon>
        <taxon>Verruconis</taxon>
    </lineage>
</organism>
<feature type="transmembrane region" description="Helical" evidence="14">
    <location>
        <begin position="1075"/>
        <end position="1096"/>
    </location>
</feature>
<keyword evidence="6 14" id="KW-0812">Transmembrane</keyword>